<evidence type="ECO:0000313" key="2">
    <source>
        <dbReference type="EMBL" id="KAJ8041426.1"/>
    </source>
</evidence>
<keyword evidence="3" id="KW-1185">Reference proteome</keyword>
<reference evidence="2" key="1">
    <citation type="submission" date="2021-10" db="EMBL/GenBank/DDBJ databases">
        <title>Tropical sea cucumber genome reveals ecological adaptation and Cuvierian tubules defense mechanism.</title>
        <authorList>
            <person name="Chen T."/>
        </authorList>
    </citation>
    <scope>NUCLEOTIDE SEQUENCE</scope>
    <source>
        <strain evidence="2">Nanhai2018</strain>
        <tissue evidence="2">Muscle</tissue>
    </source>
</reference>
<protein>
    <submittedName>
        <fullName evidence="2">Uncharacterized protein</fullName>
    </submittedName>
</protein>
<dbReference type="EMBL" id="JAIZAY010000005">
    <property type="protein sequence ID" value="KAJ8041426.1"/>
    <property type="molecule type" value="Genomic_DNA"/>
</dbReference>
<dbReference type="AlphaFoldDB" id="A0A9Q1C9V0"/>
<dbReference type="Proteomes" id="UP001152320">
    <property type="component" value="Chromosome 5"/>
</dbReference>
<evidence type="ECO:0000313" key="3">
    <source>
        <dbReference type="Proteomes" id="UP001152320"/>
    </source>
</evidence>
<sequence>MDQRNLPGIKSGPWMKFLKNAENFVLDAENSPQNFYILTMLNGIFHNFFSTLHVIIL</sequence>
<keyword evidence="1" id="KW-0472">Membrane</keyword>
<feature type="transmembrane region" description="Helical" evidence="1">
    <location>
        <begin position="35"/>
        <end position="56"/>
    </location>
</feature>
<gene>
    <name evidence="2" type="ORF">HOLleu_12237</name>
</gene>
<evidence type="ECO:0000256" key="1">
    <source>
        <dbReference type="SAM" id="Phobius"/>
    </source>
</evidence>
<keyword evidence="1" id="KW-1133">Transmembrane helix</keyword>
<accession>A0A9Q1C9V0</accession>
<name>A0A9Q1C9V0_HOLLE</name>
<keyword evidence="1" id="KW-0812">Transmembrane</keyword>
<proteinExistence type="predicted"/>
<organism evidence="2 3">
    <name type="scientific">Holothuria leucospilota</name>
    <name type="common">Black long sea cucumber</name>
    <name type="synonym">Mertensiothuria leucospilota</name>
    <dbReference type="NCBI Taxonomy" id="206669"/>
    <lineage>
        <taxon>Eukaryota</taxon>
        <taxon>Metazoa</taxon>
        <taxon>Echinodermata</taxon>
        <taxon>Eleutherozoa</taxon>
        <taxon>Echinozoa</taxon>
        <taxon>Holothuroidea</taxon>
        <taxon>Aspidochirotacea</taxon>
        <taxon>Aspidochirotida</taxon>
        <taxon>Holothuriidae</taxon>
        <taxon>Holothuria</taxon>
    </lineage>
</organism>
<comment type="caution">
    <text evidence="2">The sequence shown here is derived from an EMBL/GenBank/DDBJ whole genome shotgun (WGS) entry which is preliminary data.</text>
</comment>